<dbReference type="PANTHER" id="PTHR23028">
    <property type="entry name" value="ACETYLTRANSFERASE"/>
    <property type="match status" value="1"/>
</dbReference>
<keyword evidence="3" id="KW-0012">Acyltransferase</keyword>
<dbReference type="PANTHER" id="PTHR23028:SF53">
    <property type="entry name" value="ACYL_TRANSF_3 DOMAIN-CONTAINING PROTEIN"/>
    <property type="match status" value="1"/>
</dbReference>
<accession>A0A5B9E4X3</accession>
<evidence type="ECO:0000313" key="3">
    <source>
        <dbReference type="EMBL" id="QEE25531.1"/>
    </source>
</evidence>
<feature type="domain" description="Acyltransferase 3" evidence="2">
    <location>
        <begin position="5"/>
        <end position="305"/>
    </location>
</feature>
<feature type="transmembrane region" description="Helical" evidence="1">
    <location>
        <begin position="160"/>
        <end position="179"/>
    </location>
</feature>
<feature type="transmembrane region" description="Helical" evidence="1">
    <location>
        <begin position="209"/>
        <end position="226"/>
    </location>
</feature>
<dbReference type="InterPro" id="IPR050879">
    <property type="entry name" value="Acyltransferase_3"/>
</dbReference>
<dbReference type="RefSeq" id="WP_147627885.1">
    <property type="nucleotide sequence ID" value="NZ_CP042807.1"/>
</dbReference>
<dbReference type="Proteomes" id="UP000321807">
    <property type="component" value="Chromosome"/>
</dbReference>
<keyword evidence="1" id="KW-0812">Transmembrane</keyword>
<dbReference type="GO" id="GO:0000271">
    <property type="term" value="P:polysaccharide biosynthetic process"/>
    <property type="evidence" value="ECO:0007669"/>
    <property type="project" value="TreeGrafter"/>
</dbReference>
<proteinExistence type="predicted"/>
<protein>
    <submittedName>
        <fullName evidence="3">Acyltransferase</fullName>
    </submittedName>
</protein>
<keyword evidence="3" id="KW-0808">Transferase</keyword>
<feature type="transmembrane region" description="Helical" evidence="1">
    <location>
        <begin position="28"/>
        <end position="49"/>
    </location>
</feature>
<feature type="transmembrane region" description="Helical" evidence="1">
    <location>
        <begin position="184"/>
        <end position="203"/>
    </location>
</feature>
<dbReference type="InterPro" id="IPR002656">
    <property type="entry name" value="Acyl_transf_3_dom"/>
</dbReference>
<dbReference type="AlphaFoldDB" id="A0A5B9E4X3"/>
<reference evidence="3 4" key="1">
    <citation type="submission" date="2019-08" db="EMBL/GenBank/DDBJ databases">
        <title>Complete genome sequence of Rhodanobacter glycinis strain T01E-68 isolated from tomato root.</title>
        <authorList>
            <person name="Weon H.-Y."/>
            <person name="Lee S.A."/>
        </authorList>
    </citation>
    <scope>NUCLEOTIDE SEQUENCE [LARGE SCALE GENOMIC DNA]</scope>
    <source>
        <strain evidence="3 4">T01E-68</strain>
    </source>
</reference>
<evidence type="ECO:0000313" key="4">
    <source>
        <dbReference type="Proteomes" id="UP000321807"/>
    </source>
</evidence>
<keyword evidence="1" id="KW-0472">Membrane</keyword>
<dbReference type="KEGG" id="rgl:CS053_14235"/>
<dbReference type="EMBL" id="CP042807">
    <property type="protein sequence ID" value="QEE25531.1"/>
    <property type="molecule type" value="Genomic_DNA"/>
</dbReference>
<name>A0A5B9E4X3_9GAMM</name>
<evidence type="ECO:0000259" key="2">
    <source>
        <dbReference type="Pfam" id="PF01757"/>
    </source>
</evidence>
<dbReference type="GO" id="GO:0016747">
    <property type="term" value="F:acyltransferase activity, transferring groups other than amino-acyl groups"/>
    <property type="evidence" value="ECO:0007669"/>
    <property type="project" value="InterPro"/>
</dbReference>
<evidence type="ECO:0000256" key="1">
    <source>
        <dbReference type="SAM" id="Phobius"/>
    </source>
</evidence>
<dbReference type="Pfam" id="PF01757">
    <property type="entry name" value="Acyl_transf_3"/>
    <property type="match status" value="1"/>
</dbReference>
<gene>
    <name evidence="3" type="ORF">CS053_14235</name>
</gene>
<dbReference type="GO" id="GO:0016020">
    <property type="term" value="C:membrane"/>
    <property type="evidence" value="ECO:0007669"/>
    <property type="project" value="TreeGrafter"/>
</dbReference>
<organism evidence="3 4">
    <name type="scientific">Rhodanobacter glycinis</name>
    <dbReference type="NCBI Taxonomy" id="582702"/>
    <lineage>
        <taxon>Bacteria</taxon>
        <taxon>Pseudomonadati</taxon>
        <taxon>Pseudomonadota</taxon>
        <taxon>Gammaproteobacteria</taxon>
        <taxon>Lysobacterales</taxon>
        <taxon>Rhodanobacteraceae</taxon>
        <taxon>Rhodanobacter</taxon>
    </lineage>
</organism>
<feature type="transmembrane region" description="Helical" evidence="1">
    <location>
        <begin position="290"/>
        <end position="310"/>
    </location>
</feature>
<feature type="transmembrane region" description="Helical" evidence="1">
    <location>
        <begin position="70"/>
        <end position="87"/>
    </location>
</feature>
<keyword evidence="1" id="KW-1133">Transmembrane helix</keyword>
<feature type="transmembrane region" description="Helical" evidence="1">
    <location>
        <begin position="137"/>
        <end position="154"/>
    </location>
</feature>
<sequence length="350" mass="39196">MTGTLRLLLAMIVAGVHFRPNYLTINVIGSATLVTFFVISGYAMTGLFSSRFAGRPTGVRRFYLDRILRIAPQYYFWMLVAIAIITVSRHSSGWHAFTFFQTGHPTWFNMLCNLSIFPVGFWPYFPSLATFQLVPPAWSLTIELAFYLLLPAILGRKWVLYTVTAFSLAAFCMATQGIVDPVMYAYRVLPAPLLYVVIGHAMFARKYRFLIGIYAVLLVDFVVLILRHKLGMGFNPGVLLGVSLGAVLMRLSVAMRSWRFDDLAGRVSYGCYLAHWPLLTVIHPQDQHPWLGIPFALGAVLLGWISYRLVDLRILGWRRRLAGMKMPGTTGAGMGLSQQQAGSDGAVELR</sequence>
<feature type="transmembrane region" description="Helical" evidence="1">
    <location>
        <begin position="238"/>
        <end position="258"/>
    </location>
</feature>